<dbReference type="OrthoDB" id="2582440at2"/>
<evidence type="ECO:0000313" key="6">
    <source>
        <dbReference type="EMBL" id="TGV04599.1"/>
    </source>
</evidence>
<dbReference type="NCBIfam" id="TIGR04183">
    <property type="entry name" value="Por_Secre_tail"/>
    <property type="match status" value="1"/>
</dbReference>
<evidence type="ECO:0000256" key="4">
    <source>
        <dbReference type="SAM" id="SignalP"/>
    </source>
</evidence>
<dbReference type="Gene3D" id="2.60.40.10">
    <property type="entry name" value="Immunoglobulins"/>
    <property type="match status" value="1"/>
</dbReference>
<protein>
    <submittedName>
        <fullName evidence="6">Choice-of-anchor D domain-containing protein</fullName>
    </submittedName>
</protein>
<feature type="chain" id="PRO_5020573311" evidence="4">
    <location>
        <begin position="22"/>
        <end position="1635"/>
    </location>
</feature>
<dbReference type="PROSITE" id="PS50060">
    <property type="entry name" value="MAM_2"/>
    <property type="match status" value="1"/>
</dbReference>
<dbReference type="InterPro" id="IPR013783">
    <property type="entry name" value="Ig-like_fold"/>
</dbReference>
<dbReference type="Pfam" id="PF13385">
    <property type="entry name" value="Laminin_G_3"/>
    <property type="match status" value="1"/>
</dbReference>
<evidence type="ECO:0000256" key="3">
    <source>
        <dbReference type="SAM" id="MobiDB-lite"/>
    </source>
</evidence>
<dbReference type="GO" id="GO:0016020">
    <property type="term" value="C:membrane"/>
    <property type="evidence" value="ECO:0007669"/>
    <property type="project" value="InterPro"/>
</dbReference>
<keyword evidence="2" id="KW-1015">Disulfide bond</keyword>
<accession>A0A4S1E250</accession>
<dbReference type="InterPro" id="IPR013320">
    <property type="entry name" value="ConA-like_dom_sf"/>
</dbReference>
<dbReference type="InterPro" id="IPR000998">
    <property type="entry name" value="MAM_dom"/>
</dbReference>
<dbReference type="EMBL" id="SRSO01000001">
    <property type="protein sequence ID" value="TGV04599.1"/>
    <property type="molecule type" value="Genomic_DNA"/>
</dbReference>
<feature type="region of interest" description="Disordered" evidence="3">
    <location>
        <begin position="644"/>
        <end position="668"/>
    </location>
</feature>
<dbReference type="GO" id="GO:0005975">
    <property type="term" value="P:carbohydrate metabolic process"/>
    <property type="evidence" value="ECO:0007669"/>
    <property type="project" value="UniProtKB-ARBA"/>
</dbReference>
<dbReference type="InterPro" id="IPR006558">
    <property type="entry name" value="LamG-like"/>
</dbReference>
<feature type="signal peptide" evidence="4">
    <location>
        <begin position="1"/>
        <end position="21"/>
    </location>
</feature>
<feature type="compositionally biased region" description="Polar residues" evidence="3">
    <location>
        <begin position="646"/>
        <end position="657"/>
    </location>
</feature>
<organism evidence="6 7">
    <name type="scientific">Flavivirga rizhaonensis</name>
    <dbReference type="NCBI Taxonomy" id="2559571"/>
    <lineage>
        <taxon>Bacteria</taxon>
        <taxon>Pseudomonadati</taxon>
        <taxon>Bacteroidota</taxon>
        <taxon>Flavobacteriia</taxon>
        <taxon>Flavobacteriales</taxon>
        <taxon>Flavobacteriaceae</taxon>
        <taxon>Flavivirga</taxon>
    </lineage>
</organism>
<name>A0A4S1E250_9FLAO</name>
<feature type="region of interest" description="Disordered" evidence="3">
    <location>
        <begin position="310"/>
        <end position="329"/>
    </location>
</feature>
<dbReference type="InterPro" id="IPR026444">
    <property type="entry name" value="Secre_tail"/>
</dbReference>
<evidence type="ECO:0000256" key="2">
    <source>
        <dbReference type="ARBA" id="ARBA00023157"/>
    </source>
</evidence>
<dbReference type="Gene3D" id="2.60.120.200">
    <property type="match status" value="1"/>
</dbReference>
<proteinExistence type="predicted"/>
<keyword evidence="1 4" id="KW-0732">Signal</keyword>
<evidence type="ECO:0000259" key="5">
    <source>
        <dbReference type="PROSITE" id="PS50060"/>
    </source>
</evidence>
<dbReference type="Proteomes" id="UP000307602">
    <property type="component" value="Unassembled WGS sequence"/>
</dbReference>
<feature type="compositionally biased region" description="Acidic residues" evidence="3">
    <location>
        <begin position="310"/>
        <end position="324"/>
    </location>
</feature>
<dbReference type="GO" id="GO:0004553">
    <property type="term" value="F:hydrolase activity, hydrolyzing O-glycosyl compounds"/>
    <property type="evidence" value="ECO:0007669"/>
    <property type="project" value="UniProtKB-ARBA"/>
</dbReference>
<sequence length="1635" mass="178142">MKNISVRYSLMLLLFSTASFTAISQTIASYDFESGLQSWTDGGSDSGLNTNSIYASNGSRSIYSKDNDTSQNYTTSPTLDLSTYSSVDFSFSFIGHGIDSGEGFSLQYFNGSNWSTIKTYILGIDFSSNNYIYTFYQTINSGLASNSQFRFSSTANSNGEYSYFDDILIKVSAPEIDVTGNGISFSNGDVTPAISDYTAFGTSNSGILVTRTYTINNKGGSNLTISNITLSNTTDFSIVAPFYSSPVVPSTGSTTFTVQFTPATLGTKTCTVTITNNDSDESTFQFDIDARSEQNFFDSDGDGILDNVDIDDDNDGIPDSDEESSCSASSISSTTNYKFLNETFGEGNRTTINTTYDAITTYCYEDGTNGTNTTTCPSLNNDDLSDGEYVVYYKAGDGDGTDDTPNAEVASWADNYWYTGEDHTPGDTNGRMAMFNASYDPGTFYTATIVGALPNVPVTYSFWVLNLDTTTAPGIATRLRPDILVEFRDVNNNILASITTGDIPPSVNGDAAASWHQFTANLTFNVSEFYVYFINNEVGGAGNDLAIDDIVISQTLCDTDSDGVADVFDLDSDNDGIPDVVEIGLGNYSDGNATLTNSGSWVDANNNGMHDLSEGYSLLDSDSDGTPNYLDLDSDNDTIFDVDESGATNSSSATYQNGDGDITGDGVGDGTDTDAVRETDINSDGVSEYFTDGILDLYDFFEGGTFATGYGNSNQGATGTGWENYVVDTDNDNIPDYIDVTSDGSTFDISHTLYASLDANNDGLIDDTNDAEGDGIIDLFDTDDAIFGSPRDLDRKLQLYFDGRNDYAAESSVINGWDEATIMSWIRIDPSASGNQIIVGQDEFYLQLNTDKTITSYADGYTISSSSSLLTNQWIHVAATYSCDCIDGVFKLYVNGSEVASTGTSSGTLNADTSSFTMGRKPDTDSNYFHGYIDEVRIFNKALSENELHKMIHQEIENNAGIARGTIIPLDITDFVDTSNITPLNWSSLQRYYRLDTYKDNIIDDLTTASIDVSTGARIYNSKIIEGQTAPLPYVTTSSCNGDWTNSSNWEQGNIWDISSTAPDCAIIQIKGNIQTSTDRSTVGLILDSGSKLEINGDSGLFNSWYLKLDGDIDLEGESQLIQTDDSILDATSSGTLERDQQGTADTFTYNYWSSPVGLANSSSNNNSYKLPDIFTNVNFLTSGYNGAASPIGIADYWIWKFSNQQSDNYSKWQHVRSTGTLLAGEGFTMKGPGTGTISTPQNYVLNGKPNNGDINLSISSGNDYLVGNPYPSAIDAVQFILDNGPTIAGTGSTTGTLYFWEHWGGGSHILREYQGGYATYSLSGGVPAASKGTNDPDVATGGIPTKTPGRYIPVAQGFFVTAEAAGTIKFNNGQRVFQIEDGSNSLFVKSSNTKKSKANSSNKSNTGDTRMKLRIGFNSINEIHRQLLITVDENASANYDWGYDSKYIDTQIDDMYWLINNEKFTIQGIDDINDQTIIPLGLHTKKDGFNSIIIDKLENTPDNLEIYLHDKELDMYQNLKQDNYKTYLAAGEYLNRFEITFSKAQKTLGVNDININQIEVYFSNEENRIVINNPASKRIESVEMLNILGQSLFKFQTSTNNKHLKYNASQIKTGNYVLKIQTEYGTISKKVLIK</sequence>
<dbReference type="NCBIfam" id="NF012200">
    <property type="entry name" value="choice_anch_D"/>
    <property type="match status" value="1"/>
</dbReference>
<comment type="caution">
    <text evidence="6">The sequence shown here is derived from an EMBL/GenBank/DDBJ whole genome shotgun (WGS) entry which is preliminary data.</text>
</comment>
<dbReference type="SUPFAM" id="SSF49899">
    <property type="entry name" value="Concanavalin A-like lectins/glucanases"/>
    <property type="match status" value="1"/>
</dbReference>
<reference evidence="6 7" key="1">
    <citation type="submission" date="2019-04" db="EMBL/GenBank/DDBJ databases">
        <authorList>
            <person name="Liu A."/>
        </authorList>
    </citation>
    <scope>NUCLEOTIDE SEQUENCE [LARGE SCALE GENOMIC DNA]</scope>
    <source>
        <strain evidence="6 7">RZ03</strain>
    </source>
</reference>
<dbReference type="SMART" id="SM00560">
    <property type="entry name" value="LamGL"/>
    <property type="match status" value="1"/>
</dbReference>
<keyword evidence="7" id="KW-1185">Reference proteome</keyword>
<evidence type="ECO:0000256" key="1">
    <source>
        <dbReference type="ARBA" id="ARBA00022729"/>
    </source>
</evidence>
<gene>
    <name evidence="6" type="ORF">EM932_00280</name>
</gene>
<evidence type="ECO:0000313" key="7">
    <source>
        <dbReference type="Proteomes" id="UP000307602"/>
    </source>
</evidence>
<dbReference type="RefSeq" id="WP_135874302.1">
    <property type="nucleotide sequence ID" value="NZ_SRSO01000001.1"/>
</dbReference>
<feature type="domain" description="MAM" evidence="5">
    <location>
        <begin position="506"/>
        <end position="559"/>
    </location>
</feature>